<feature type="domain" description="RNase H type-1" evidence="3">
    <location>
        <begin position="930"/>
        <end position="1099"/>
    </location>
</feature>
<dbReference type="InterPro" id="IPR036691">
    <property type="entry name" value="Endo/exonu/phosph_ase_sf"/>
</dbReference>
<dbReference type="Pfam" id="PF00075">
    <property type="entry name" value="RNase_H"/>
    <property type="match status" value="1"/>
</dbReference>
<dbReference type="OrthoDB" id="412006at2759"/>
<dbReference type="Gene3D" id="3.30.420.10">
    <property type="entry name" value="Ribonuclease H-like superfamily/Ribonuclease H"/>
    <property type="match status" value="1"/>
</dbReference>
<protein>
    <submittedName>
        <fullName evidence="4">Uncharacterized protein</fullName>
    </submittedName>
</protein>
<evidence type="ECO:0000313" key="4">
    <source>
        <dbReference type="EMBL" id="SPO28301.1"/>
    </source>
</evidence>
<dbReference type="Proteomes" id="UP000324022">
    <property type="component" value="Unassembled WGS sequence"/>
</dbReference>
<feature type="compositionally biased region" description="Acidic residues" evidence="1">
    <location>
        <begin position="1312"/>
        <end position="1324"/>
    </location>
</feature>
<dbReference type="InterPro" id="IPR036397">
    <property type="entry name" value="RNaseH_sf"/>
</dbReference>
<dbReference type="PROSITE" id="PS50878">
    <property type="entry name" value="RT_POL"/>
    <property type="match status" value="1"/>
</dbReference>
<dbReference type="CDD" id="cd01650">
    <property type="entry name" value="RT_nLTR_like"/>
    <property type="match status" value="1"/>
</dbReference>
<name>A0A5C3EF97_9BASI</name>
<reference evidence="4 5" key="1">
    <citation type="submission" date="2018-03" db="EMBL/GenBank/DDBJ databases">
        <authorList>
            <person name="Guldener U."/>
        </authorList>
    </citation>
    <scope>NUCLEOTIDE SEQUENCE [LARGE SCALE GENOMIC DNA]</scope>
    <source>
        <strain evidence="4 5">NBRC100155</strain>
    </source>
</reference>
<dbReference type="SUPFAM" id="SSF56219">
    <property type="entry name" value="DNase I-like"/>
    <property type="match status" value="1"/>
</dbReference>
<gene>
    <name evidence="4" type="ORF">UTRI_04698</name>
</gene>
<feature type="domain" description="Reverse transcriptase" evidence="2">
    <location>
        <begin position="385"/>
        <end position="696"/>
    </location>
</feature>
<dbReference type="InterPro" id="IPR012337">
    <property type="entry name" value="RNaseH-like_sf"/>
</dbReference>
<accession>A0A5C3EF97</accession>
<dbReference type="PROSITE" id="PS50879">
    <property type="entry name" value="RNASE_H_1"/>
    <property type="match status" value="1"/>
</dbReference>
<dbReference type="CDD" id="cd09276">
    <property type="entry name" value="Rnase_HI_RT_non_LTR"/>
    <property type="match status" value="1"/>
</dbReference>
<dbReference type="SUPFAM" id="SSF53098">
    <property type="entry name" value="Ribonuclease H-like"/>
    <property type="match status" value="1"/>
</dbReference>
<dbReference type="Pfam" id="PF14529">
    <property type="entry name" value="Exo_endo_phos_2"/>
    <property type="match status" value="1"/>
</dbReference>
<organism evidence="4 5">
    <name type="scientific">Ustilago trichophora</name>
    <dbReference type="NCBI Taxonomy" id="86804"/>
    <lineage>
        <taxon>Eukaryota</taxon>
        <taxon>Fungi</taxon>
        <taxon>Dikarya</taxon>
        <taxon>Basidiomycota</taxon>
        <taxon>Ustilaginomycotina</taxon>
        <taxon>Ustilaginomycetes</taxon>
        <taxon>Ustilaginales</taxon>
        <taxon>Ustilaginaceae</taxon>
        <taxon>Ustilago</taxon>
    </lineage>
</organism>
<dbReference type="PANTHER" id="PTHR19446">
    <property type="entry name" value="REVERSE TRANSCRIPTASES"/>
    <property type="match status" value="1"/>
</dbReference>
<dbReference type="GO" id="GO:0004523">
    <property type="term" value="F:RNA-DNA hybrid ribonuclease activity"/>
    <property type="evidence" value="ECO:0007669"/>
    <property type="project" value="InterPro"/>
</dbReference>
<proteinExistence type="predicted"/>
<evidence type="ECO:0000313" key="5">
    <source>
        <dbReference type="Proteomes" id="UP000324022"/>
    </source>
</evidence>
<evidence type="ECO:0000259" key="3">
    <source>
        <dbReference type="PROSITE" id="PS50879"/>
    </source>
</evidence>
<feature type="compositionally biased region" description="Basic and acidic residues" evidence="1">
    <location>
        <begin position="1325"/>
        <end position="1360"/>
    </location>
</feature>
<dbReference type="InterPro" id="IPR000477">
    <property type="entry name" value="RT_dom"/>
</dbReference>
<dbReference type="GO" id="GO:0003676">
    <property type="term" value="F:nucleic acid binding"/>
    <property type="evidence" value="ECO:0007669"/>
    <property type="project" value="InterPro"/>
</dbReference>
<sequence>MHSIDCQPGDRWVVGGDFNVRNHPWSSSPSPIRGPSRGQVQQLIGDLGGRCITPVGMITHITHNSQTTIDLTVVGPDTTASNIQTLRLTMERDHLPITFFLEENIHDPGEQEEVPLTTPNGFGNLRKVNWASFATHLGQALAQLDRQPTNTLEWRGMVECLRRSVNKSRPCLLKKGKDHKRPLRSYWNDECETAAQALKAQRRETDEATRQRWLVSGSKGEPSRKELWRAQRKDPEVRQCMRALRRVTNLAKTDVVMERIGHLDGARGWTAVSILRGKPQKERTASPPLQRTDGRTAISPEDKVELLVQTIFPTIDVDVEPDVVEDCAVSAVDMPAVTVEELMAATQTMAPDKASGPDGVTPELLKQAIQLSSPFRQRFLRVINQFVQQGDMPADWRQASISVLPKPGAHRDLTLAKSYRPISLLNVASKVVDAIVTRRIHHLSSHAAGFLSMPHHFGSVPGVSTTDAIGTILEKGRNALRKKQCTALACIDVGGAFNNIDHEQLLSEVEARGQPELARWLHIWLRERTFIVRFEHFTSRRYALGHRGVPQGSPLSPILWTLYLDTFFQDPTVHGMERILMQGGYVDDLFVLAHGSTAEEAALQVQAWMDKLYGWCELRSLTLDKPSFMVDDTDSKVFWRMTLPPEGEQGMNDGVGELPAQAQPVQGRSVEPPTLRLMDGTRQRPEASVKILGITISPRMSTTEYVERRACSIEAMTLALGRSIAAAGGLTMATQARIVQAVCQASLDYACPALMPLTWRARTALTKADQAMLRLVFSASTSAQMPRAQAMSHELGWLTSEQRWMRLALRHTSKQLGAGTTMGAMMRQRLEVENAEGRRLPVATPSLLSETDIGVPLLAQHRQGKGIGGAGRGAQLRVGPWRWALQGQVAPVERVSPPITAPWHWKGPKVVIVDAEKARQTAKALQHRMPKVTTVVFTDGSRKAVRQGQAGVGAAAFGSSNHPIGTWTYRRPLPEERTDIFDAELCAIQLALQSCLEISMGQIAVEEGVVTKTVRGRQMGTKWKRIEVLSDSQAALQRLQAGWKRDRSAGQSWCIRIRELITLLESHNPGVAITLRWVPSHCGVEGNERADREANEAAEGVAAEELVFSQAKANQVIDGSVREWRIKMHEELALGHRVVSRSPREKPTKTYAGLRRTTARHLLLWRCNRIPSSREHGRCPECDCGHEERTREHLLLHCKLLEDQRKAVQSFFPPNQRAQLDKLLIGGEWRGEDEKRSRYLAALERLVGDAYRLRYPNDIRAARERLELERVQRQEQREFLTGPLREEETAELQVSESDSASASELAFGSDLDSGDDLEEIESSEDERRVARQRAREEWEREMEAQLDDARRDDKSGEEGS</sequence>
<feature type="region of interest" description="Disordered" evidence="1">
    <location>
        <begin position="1279"/>
        <end position="1360"/>
    </location>
</feature>
<dbReference type="InterPro" id="IPR002156">
    <property type="entry name" value="RNaseH_domain"/>
</dbReference>
<keyword evidence="5" id="KW-1185">Reference proteome</keyword>
<evidence type="ECO:0000259" key="2">
    <source>
        <dbReference type="PROSITE" id="PS50878"/>
    </source>
</evidence>
<dbReference type="SUPFAM" id="SSF56672">
    <property type="entry name" value="DNA/RNA polymerases"/>
    <property type="match status" value="1"/>
</dbReference>
<dbReference type="InterPro" id="IPR005135">
    <property type="entry name" value="Endo/exonuclease/phosphatase"/>
</dbReference>
<dbReference type="Gene3D" id="3.60.10.10">
    <property type="entry name" value="Endonuclease/exonuclease/phosphatase"/>
    <property type="match status" value="1"/>
</dbReference>
<dbReference type="Pfam" id="PF00078">
    <property type="entry name" value="RVT_1"/>
    <property type="match status" value="1"/>
</dbReference>
<dbReference type="InterPro" id="IPR043502">
    <property type="entry name" value="DNA/RNA_pol_sf"/>
</dbReference>
<evidence type="ECO:0000256" key="1">
    <source>
        <dbReference type="SAM" id="MobiDB-lite"/>
    </source>
</evidence>
<feature type="compositionally biased region" description="Low complexity" evidence="1">
    <location>
        <begin position="1295"/>
        <end position="1311"/>
    </location>
</feature>
<dbReference type="EMBL" id="OOIN01000022">
    <property type="protein sequence ID" value="SPO28301.1"/>
    <property type="molecule type" value="Genomic_DNA"/>
</dbReference>